<dbReference type="InterPro" id="IPR024079">
    <property type="entry name" value="MetalloPept_cat_dom_sf"/>
</dbReference>
<dbReference type="AlphaFoldDB" id="A0AA43TU72"/>
<feature type="region of interest" description="Disordered" evidence="1">
    <location>
        <begin position="349"/>
        <end position="368"/>
    </location>
</feature>
<gene>
    <name evidence="2" type="ORF">OHK93_007238</name>
</gene>
<dbReference type="EMBL" id="JAPUFD010000006">
    <property type="protein sequence ID" value="MDI1487964.1"/>
    <property type="molecule type" value="Genomic_DNA"/>
</dbReference>
<protein>
    <submittedName>
        <fullName evidence="2">Uncharacterized protein</fullName>
    </submittedName>
</protein>
<comment type="caution">
    <text evidence="2">The sequence shown here is derived from an EMBL/GenBank/DDBJ whole genome shotgun (WGS) entry which is preliminary data.</text>
</comment>
<evidence type="ECO:0000313" key="2">
    <source>
        <dbReference type="EMBL" id="MDI1487964.1"/>
    </source>
</evidence>
<dbReference type="Proteomes" id="UP001161017">
    <property type="component" value="Unassembled WGS sequence"/>
</dbReference>
<feature type="region of interest" description="Disordered" evidence="1">
    <location>
        <begin position="1"/>
        <end position="21"/>
    </location>
</feature>
<evidence type="ECO:0000313" key="3">
    <source>
        <dbReference type="Proteomes" id="UP001161017"/>
    </source>
</evidence>
<feature type="compositionally biased region" description="Polar residues" evidence="1">
    <location>
        <begin position="8"/>
        <end position="18"/>
    </location>
</feature>
<organism evidence="2 3">
    <name type="scientific">Ramalina farinacea</name>
    <dbReference type="NCBI Taxonomy" id="258253"/>
    <lineage>
        <taxon>Eukaryota</taxon>
        <taxon>Fungi</taxon>
        <taxon>Dikarya</taxon>
        <taxon>Ascomycota</taxon>
        <taxon>Pezizomycotina</taxon>
        <taxon>Lecanoromycetes</taxon>
        <taxon>OSLEUM clade</taxon>
        <taxon>Lecanoromycetidae</taxon>
        <taxon>Lecanorales</taxon>
        <taxon>Lecanorineae</taxon>
        <taxon>Ramalinaceae</taxon>
        <taxon>Ramalina</taxon>
    </lineage>
</organism>
<evidence type="ECO:0000256" key="1">
    <source>
        <dbReference type="SAM" id="MobiDB-lite"/>
    </source>
</evidence>
<proteinExistence type="predicted"/>
<keyword evidence="3" id="KW-1185">Reference proteome</keyword>
<name>A0AA43TU72_9LECA</name>
<sequence length="456" mass="49937">MDLPVTGLPTNTTQSPPSVASGVVDPQYALTDFTECKARGLDIQHIKDGFSEMIEMIGRDEQLPEFIDRYPRVDWFSGPAIDFWGPAEKSTEWREHIQENLDRAAAITYQYWLNPFAPKLRAVCNDPLDLCTCDDGTTYAYTILHVAHINFCPAYFTTKTLAAAVNDLDDNKPDVKRESQYLNKYINRGKGDPFLLSFTEFNRGSASASVWAHEIMHVGDIGIPASPFPGIIDVDVTGWPTIPYERGASTNTQSYGISFTKWLAQAEGNLGSDPVDNADNYALFYLANYVFNKKGFYPHEWTLPLDPTRRPPDMPHVLAENDLETDDPDNPFDYQHYCYNARQGDARANAMTSVSSVPSSSPSAGPTSETCVDGSLYADLDACSSKCSGQCNQNAAQPSITCSCDTTPATTTVPPVPSKSSGCQAGIYDKFEECAAQCGKGQCNESAGQPVTCVCS</sequence>
<reference evidence="2" key="1">
    <citation type="journal article" date="2023" name="Genome Biol. Evol.">
        <title>First Whole Genome Sequence and Flow Cytometry Genome Size Data for the Lichen-Forming Fungus Ramalina farinacea (Ascomycota).</title>
        <authorList>
            <person name="Llewellyn T."/>
            <person name="Mian S."/>
            <person name="Hill R."/>
            <person name="Leitch I.J."/>
            <person name="Gaya E."/>
        </authorList>
    </citation>
    <scope>NUCLEOTIDE SEQUENCE</scope>
    <source>
        <strain evidence="2">LIQ254RAFAR</strain>
    </source>
</reference>
<feature type="compositionally biased region" description="Low complexity" evidence="1">
    <location>
        <begin position="353"/>
        <end position="363"/>
    </location>
</feature>
<accession>A0AA43TU72</accession>
<dbReference type="Gene3D" id="3.40.390.10">
    <property type="entry name" value="Collagenase (Catalytic Domain)"/>
    <property type="match status" value="1"/>
</dbReference>
<dbReference type="GO" id="GO:0008237">
    <property type="term" value="F:metallopeptidase activity"/>
    <property type="evidence" value="ECO:0007669"/>
    <property type="project" value="InterPro"/>
</dbReference>